<dbReference type="GO" id="GO:0005777">
    <property type="term" value="C:peroxisome"/>
    <property type="evidence" value="ECO:0007669"/>
    <property type="project" value="TreeGrafter"/>
</dbReference>
<reference evidence="9" key="1">
    <citation type="journal article" date="2023" name="Mol. Biol. Evol.">
        <title>Third-Generation Sequencing Reveals the Adaptive Role of the Epigenome in Three Deep-Sea Polychaetes.</title>
        <authorList>
            <person name="Perez M."/>
            <person name="Aroh O."/>
            <person name="Sun Y."/>
            <person name="Lan Y."/>
            <person name="Juniper S.K."/>
            <person name="Young C.R."/>
            <person name="Angers B."/>
            <person name="Qian P.Y."/>
        </authorList>
    </citation>
    <scope>NUCLEOTIDE SEQUENCE</scope>
    <source>
        <strain evidence="9">R07B-5</strain>
    </source>
</reference>
<name>A0AAD9NQE6_RIDPI</name>
<evidence type="ECO:0000256" key="6">
    <source>
        <dbReference type="PIRSR" id="PIRSR637944-1"/>
    </source>
</evidence>
<evidence type="ECO:0000313" key="9">
    <source>
        <dbReference type="EMBL" id="KAK2176918.1"/>
    </source>
</evidence>
<proteinExistence type="inferred from homology"/>
<evidence type="ECO:0000256" key="5">
    <source>
        <dbReference type="ARBA" id="ARBA00023002"/>
    </source>
</evidence>
<comment type="caution">
    <text evidence="9">The sequence shown here is derived from an EMBL/GenBank/DDBJ whole genome shotgun (WGS) entry which is preliminary data.</text>
</comment>
<accession>A0AAD9NQE6</accession>
<sequence>MAGCVVVATLRRSKMCRYFSTQVLSHHNIKVGDRLPDIDVYEKTPDNAVNIHELFKGKKGILFAVPGAFLPGCSLKEGYSVLACVSVNDPYVMDAWHSQYGSDEIRMLADTNCKFTKAIDMAIDFRSFLGNYRSQRYSLLIDDGVVTSVSYEPEDTGLACLLCIERTKKGEHTKNDRSSKDDVGYKYL</sequence>
<feature type="domain" description="Redoxin" evidence="8">
    <location>
        <begin position="30"/>
        <end position="156"/>
    </location>
</feature>
<comment type="similarity">
    <text evidence="2 7">Belongs to the peroxiredoxin family. Prx5 subfamily.</text>
</comment>
<evidence type="ECO:0000256" key="1">
    <source>
        <dbReference type="ARBA" id="ARBA00003330"/>
    </source>
</evidence>
<dbReference type="PANTHER" id="PTHR10430:SF16">
    <property type="entry name" value="PEROXIREDOXIN-5, MITOCHONDRIAL"/>
    <property type="match status" value="1"/>
</dbReference>
<keyword evidence="3 7" id="KW-0575">Peroxidase</keyword>
<dbReference type="GO" id="GO:0005739">
    <property type="term" value="C:mitochondrion"/>
    <property type="evidence" value="ECO:0007669"/>
    <property type="project" value="TreeGrafter"/>
</dbReference>
<evidence type="ECO:0000256" key="7">
    <source>
        <dbReference type="RuleBase" id="RU366011"/>
    </source>
</evidence>
<evidence type="ECO:0000256" key="4">
    <source>
        <dbReference type="ARBA" id="ARBA00022862"/>
    </source>
</evidence>
<dbReference type="GO" id="GO:0042744">
    <property type="term" value="P:hydrogen peroxide catabolic process"/>
    <property type="evidence" value="ECO:0007669"/>
    <property type="project" value="TreeGrafter"/>
</dbReference>
<keyword evidence="5 7" id="KW-0560">Oxidoreductase</keyword>
<dbReference type="AlphaFoldDB" id="A0AAD9NQE6"/>
<dbReference type="InterPro" id="IPR013740">
    <property type="entry name" value="Redoxin"/>
</dbReference>
<dbReference type="CDD" id="cd03013">
    <property type="entry name" value="PRX5_like"/>
    <property type="match status" value="1"/>
</dbReference>
<feature type="active site" description="Cysteine sulfenic acid (-SOH) intermediate" evidence="6">
    <location>
        <position position="73"/>
    </location>
</feature>
<comment type="function">
    <text evidence="1">Thiol-specific peroxidase that catalyzes the reduction of hydrogen peroxide and organic hydroperoxides to water and alcohols, respectively. Plays a role in cell protection against oxidative stress by detoxifying peroxides and as sensor of hydrogen peroxide-mediated signaling events.</text>
</comment>
<keyword evidence="10" id="KW-1185">Reference proteome</keyword>
<evidence type="ECO:0000256" key="2">
    <source>
        <dbReference type="ARBA" id="ARBA00010505"/>
    </source>
</evidence>
<organism evidence="9 10">
    <name type="scientific">Ridgeia piscesae</name>
    <name type="common">Tubeworm</name>
    <dbReference type="NCBI Taxonomy" id="27915"/>
    <lineage>
        <taxon>Eukaryota</taxon>
        <taxon>Metazoa</taxon>
        <taxon>Spiralia</taxon>
        <taxon>Lophotrochozoa</taxon>
        <taxon>Annelida</taxon>
        <taxon>Polychaeta</taxon>
        <taxon>Sedentaria</taxon>
        <taxon>Canalipalpata</taxon>
        <taxon>Sabellida</taxon>
        <taxon>Siboglinidae</taxon>
        <taxon>Ridgeia</taxon>
    </lineage>
</organism>
<dbReference type="PANTHER" id="PTHR10430">
    <property type="entry name" value="PEROXIREDOXIN"/>
    <property type="match status" value="1"/>
</dbReference>
<dbReference type="Proteomes" id="UP001209878">
    <property type="component" value="Unassembled WGS sequence"/>
</dbReference>
<dbReference type="Pfam" id="PF08534">
    <property type="entry name" value="Redoxin"/>
    <property type="match status" value="1"/>
</dbReference>
<comment type="catalytic activity">
    <reaction evidence="7">
        <text>a hydroperoxide + [thioredoxin]-dithiol = an alcohol + [thioredoxin]-disulfide + H2O</text>
        <dbReference type="Rhea" id="RHEA:62620"/>
        <dbReference type="Rhea" id="RHEA-COMP:10698"/>
        <dbReference type="Rhea" id="RHEA-COMP:10700"/>
        <dbReference type="ChEBI" id="CHEBI:15377"/>
        <dbReference type="ChEBI" id="CHEBI:29950"/>
        <dbReference type="ChEBI" id="CHEBI:30879"/>
        <dbReference type="ChEBI" id="CHEBI:35924"/>
        <dbReference type="ChEBI" id="CHEBI:50058"/>
        <dbReference type="EC" id="1.11.1.24"/>
    </reaction>
</comment>
<protein>
    <recommendedName>
        <fullName evidence="7">Peroxiredoxin-5</fullName>
        <ecNumber evidence="7">1.11.1.24</ecNumber>
    </recommendedName>
</protein>
<dbReference type="InterPro" id="IPR036249">
    <property type="entry name" value="Thioredoxin-like_sf"/>
</dbReference>
<dbReference type="Gene3D" id="3.40.30.10">
    <property type="entry name" value="Glutaredoxin"/>
    <property type="match status" value="1"/>
</dbReference>
<dbReference type="InterPro" id="IPR037944">
    <property type="entry name" value="PRX5-like"/>
</dbReference>
<dbReference type="SUPFAM" id="SSF52833">
    <property type="entry name" value="Thioredoxin-like"/>
    <property type="match status" value="1"/>
</dbReference>
<dbReference type="EC" id="1.11.1.24" evidence="7"/>
<keyword evidence="7" id="KW-0676">Redox-active center</keyword>
<gene>
    <name evidence="9" type="ORF">NP493_631g00022</name>
</gene>
<dbReference type="GO" id="GO:0034599">
    <property type="term" value="P:cellular response to oxidative stress"/>
    <property type="evidence" value="ECO:0007669"/>
    <property type="project" value="InterPro"/>
</dbReference>
<evidence type="ECO:0000256" key="3">
    <source>
        <dbReference type="ARBA" id="ARBA00022559"/>
    </source>
</evidence>
<keyword evidence="4 7" id="KW-0049">Antioxidant</keyword>
<evidence type="ECO:0000313" key="10">
    <source>
        <dbReference type="Proteomes" id="UP001209878"/>
    </source>
</evidence>
<dbReference type="GO" id="GO:0008379">
    <property type="term" value="F:thioredoxin peroxidase activity"/>
    <property type="evidence" value="ECO:0007669"/>
    <property type="project" value="InterPro"/>
</dbReference>
<dbReference type="EMBL" id="JAODUO010000630">
    <property type="protein sequence ID" value="KAK2176918.1"/>
    <property type="molecule type" value="Genomic_DNA"/>
</dbReference>
<dbReference type="GO" id="GO:0045454">
    <property type="term" value="P:cell redox homeostasis"/>
    <property type="evidence" value="ECO:0007669"/>
    <property type="project" value="TreeGrafter"/>
</dbReference>
<evidence type="ECO:0000259" key="8">
    <source>
        <dbReference type="Pfam" id="PF08534"/>
    </source>
</evidence>